<dbReference type="InterPro" id="IPR036871">
    <property type="entry name" value="PX_dom_sf"/>
</dbReference>
<dbReference type="PANTHER" id="PTHR47194">
    <property type="entry name" value="SORTING NEXIN-29-RELATED"/>
    <property type="match status" value="1"/>
</dbReference>
<name>A0ABQ9EWT6_TEGGR</name>
<reference evidence="2 3" key="1">
    <citation type="submission" date="2022-12" db="EMBL/GenBank/DDBJ databases">
        <title>Chromosome-level genome of Tegillarca granosa.</title>
        <authorList>
            <person name="Kim J."/>
        </authorList>
    </citation>
    <scope>NUCLEOTIDE SEQUENCE [LARGE SCALE GENOMIC DNA]</scope>
    <source>
        <strain evidence="2">Teg-2019</strain>
        <tissue evidence="2">Adductor muscle</tissue>
    </source>
</reference>
<keyword evidence="3" id="KW-1185">Reference proteome</keyword>
<dbReference type="SUPFAM" id="SSF64268">
    <property type="entry name" value="PX domain"/>
    <property type="match status" value="1"/>
</dbReference>
<evidence type="ECO:0000313" key="3">
    <source>
        <dbReference type="Proteomes" id="UP001217089"/>
    </source>
</evidence>
<dbReference type="PROSITE" id="PS50195">
    <property type="entry name" value="PX"/>
    <property type="match status" value="1"/>
</dbReference>
<proteinExistence type="predicted"/>
<dbReference type="InterPro" id="IPR001683">
    <property type="entry name" value="PX_dom"/>
</dbReference>
<comment type="caution">
    <text evidence="2">The sequence shown here is derived from an EMBL/GenBank/DDBJ whole genome shotgun (WGS) entry which is preliminary data.</text>
</comment>
<organism evidence="2 3">
    <name type="scientific">Tegillarca granosa</name>
    <name type="common">Malaysian cockle</name>
    <name type="synonym">Anadara granosa</name>
    <dbReference type="NCBI Taxonomy" id="220873"/>
    <lineage>
        <taxon>Eukaryota</taxon>
        <taxon>Metazoa</taxon>
        <taxon>Spiralia</taxon>
        <taxon>Lophotrochozoa</taxon>
        <taxon>Mollusca</taxon>
        <taxon>Bivalvia</taxon>
        <taxon>Autobranchia</taxon>
        <taxon>Pteriomorphia</taxon>
        <taxon>Arcoida</taxon>
        <taxon>Arcoidea</taxon>
        <taxon>Arcidae</taxon>
        <taxon>Tegillarca</taxon>
    </lineage>
</organism>
<dbReference type="EMBL" id="JARBDR010000657">
    <property type="protein sequence ID" value="KAJ8308447.1"/>
    <property type="molecule type" value="Genomic_DNA"/>
</dbReference>
<gene>
    <name evidence="2" type="ORF">KUTeg_013321</name>
</gene>
<protein>
    <recommendedName>
        <fullName evidence="1">PX domain-containing protein</fullName>
    </recommendedName>
</protein>
<dbReference type="Gene3D" id="3.30.1520.10">
    <property type="entry name" value="Phox-like domain"/>
    <property type="match status" value="1"/>
</dbReference>
<evidence type="ECO:0000259" key="1">
    <source>
        <dbReference type="PROSITE" id="PS50195"/>
    </source>
</evidence>
<feature type="domain" description="PX" evidence="1">
    <location>
        <begin position="90"/>
        <end position="211"/>
    </location>
</feature>
<sequence>MKSEVFIHQIELVDRHQYIKKIMKGNNKAITFIDFSPDADKENCDYPGRKGVIISVSNLFEISLQKKFNNFIPTGSSSGSGSVIYSDSQSVIRLSIPAYRSQGHGSDSHFEYEIKMAIGDDQWTVFRRYSRFRKMHQDLKRKIPEVGALVFPPRKLFSRTERVVSERRKQLEVLGFVFFEWSILEVLSDITFTITMHLKITLFIIIKEPDKDLFIYVFTMDTMINQNYYIISGCFPYFKNMVDICLKGSTDLKLNICIHVIMVKAHKLKHLYLRHLIEIFIQTPTCPLHPSQNKYLTKQLLCDFEPFFKLGLFETSKHGTT</sequence>
<evidence type="ECO:0000313" key="2">
    <source>
        <dbReference type="EMBL" id="KAJ8308447.1"/>
    </source>
</evidence>
<dbReference type="Pfam" id="PF00787">
    <property type="entry name" value="PX"/>
    <property type="match status" value="1"/>
</dbReference>
<dbReference type="PANTHER" id="PTHR47194:SF3">
    <property type="entry name" value="SORTING NEXIN 29"/>
    <property type="match status" value="1"/>
</dbReference>
<dbReference type="Proteomes" id="UP001217089">
    <property type="component" value="Unassembled WGS sequence"/>
</dbReference>
<accession>A0ABQ9EWT6</accession>